<dbReference type="EC" id="2.7.7.1" evidence="2"/>
<organism evidence="2 3">
    <name type="scientific">Pseudomonas fluorescens</name>
    <dbReference type="NCBI Taxonomy" id="294"/>
    <lineage>
        <taxon>Bacteria</taxon>
        <taxon>Pseudomonadati</taxon>
        <taxon>Pseudomonadota</taxon>
        <taxon>Gammaproteobacteria</taxon>
        <taxon>Pseudomonadales</taxon>
        <taxon>Pseudomonadaceae</taxon>
        <taxon>Pseudomonas</taxon>
    </lineage>
</organism>
<dbReference type="GO" id="GO:0000309">
    <property type="term" value="F:nicotinamide-nucleotide adenylyltransferase activity"/>
    <property type="evidence" value="ECO:0007669"/>
    <property type="project" value="UniProtKB-EC"/>
</dbReference>
<evidence type="ECO:0000313" key="3">
    <source>
        <dbReference type="Proteomes" id="UP000349468"/>
    </source>
</evidence>
<reference evidence="2 3" key="1">
    <citation type="submission" date="2019-09" db="EMBL/GenBank/DDBJ databases">
        <authorList>
            <person name="Chandra G."/>
            <person name="Truman W A."/>
        </authorList>
    </citation>
    <scope>NUCLEOTIDE SEQUENCE [LARGE SCALE GENOMIC DNA]</scope>
    <source>
        <strain evidence="2">PS870</strain>
    </source>
</reference>
<proteinExistence type="predicted"/>
<keyword evidence="2" id="KW-0808">Transferase</keyword>
<keyword evidence="1" id="KW-1133">Transmembrane helix</keyword>
<dbReference type="InterPro" id="IPR014729">
    <property type="entry name" value="Rossmann-like_a/b/a_fold"/>
</dbReference>
<dbReference type="AlphaFoldDB" id="A0A5E7KGN4"/>
<dbReference type="SUPFAM" id="SSF52374">
    <property type="entry name" value="Nucleotidylyl transferase"/>
    <property type="match status" value="1"/>
</dbReference>
<protein>
    <submittedName>
        <fullName evidence="2">Nicotinamide-nucleotide adenylyltransferase</fullName>
        <ecNumber evidence="2">2.7.7.1</ecNumber>
    </submittedName>
</protein>
<feature type="transmembrane region" description="Helical" evidence="1">
    <location>
        <begin position="16"/>
        <end position="36"/>
    </location>
</feature>
<feature type="transmembrane region" description="Helical" evidence="1">
    <location>
        <begin position="42"/>
        <end position="62"/>
    </location>
</feature>
<evidence type="ECO:0000313" key="2">
    <source>
        <dbReference type="EMBL" id="VVO99064.1"/>
    </source>
</evidence>
<gene>
    <name evidence="2" type="ORF">PS870_02716</name>
</gene>
<evidence type="ECO:0000256" key="1">
    <source>
        <dbReference type="SAM" id="Phobius"/>
    </source>
</evidence>
<dbReference type="EMBL" id="CABVIK010000008">
    <property type="protein sequence ID" value="VVO99064.1"/>
    <property type="molecule type" value="Genomic_DNA"/>
</dbReference>
<name>A0A5E7KGN4_PSEFL</name>
<dbReference type="Proteomes" id="UP000349468">
    <property type="component" value="Unassembled WGS sequence"/>
</dbReference>
<keyword evidence="1" id="KW-0812">Transmembrane</keyword>
<keyword evidence="2" id="KW-0548">Nucleotidyltransferase</keyword>
<accession>A0A5E7KGN4</accession>
<keyword evidence="1" id="KW-0472">Membrane</keyword>
<sequence>MFDFGRRLVKVAKTSGPLWGALMICMFFVAVASYYFKISDLPAYWVSAFLFFSGVILSFIFARSAGLDGALSHFREVIIGSTSIGLISIKKLSENPPETIALQTKISMQFMGIAGEKFLKVALETGIFFRSNSNSQAVRIMLMDPFSDDMSRLSMGKDSPSTNRARIISTIKLLHDLQLKGYKFEVRLYPKTPPLRLLISDNTVTAMSVYSPGTDGWRNAQLIFDAKNCPDSLAPYFFELFNDLWERGLNFNLSQRSMALASFEKKGPDSSQVKIGMVHGRFQPFHHEHFEYVLYGVSKSEKCVIGITQPNIGSITDCELLPHRGTVEGNPYSFEERADMIKLSLLEWGVKEDRFEIIPFDVDKPEESIGKLRSEYGGVVQFMRLFSDWELHKKKLFEDSGMEVKIVRSESSQYSTKNVTGTLVRELIASDRNWRDFVPVGTKSVISSKVKSTRK</sequence>
<dbReference type="Gene3D" id="3.40.50.620">
    <property type="entry name" value="HUPs"/>
    <property type="match status" value="1"/>
</dbReference>